<protein>
    <submittedName>
        <fullName evidence="2">Uncharacterized protein</fullName>
    </submittedName>
</protein>
<accession>A0A4V3CAQ5</accession>
<gene>
    <name evidence="2" type="ORF">EV643_103511</name>
</gene>
<comment type="caution">
    <text evidence="2">The sequence shown here is derived from an EMBL/GenBank/DDBJ whole genome shotgun (WGS) entry which is preliminary data.</text>
</comment>
<dbReference type="AlphaFoldDB" id="A0A4V3CAQ5"/>
<feature type="region of interest" description="Disordered" evidence="1">
    <location>
        <begin position="1"/>
        <end position="28"/>
    </location>
</feature>
<dbReference type="RefSeq" id="WP_202869480.1">
    <property type="nucleotide sequence ID" value="NZ_SNWQ01000003.1"/>
</dbReference>
<evidence type="ECO:0000313" key="3">
    <source>
        <dbReference type="Proteomes" id="UP000295388"/>
    </source>
</evidence>
<proteinExistence type="predicted"/>
<dbReference type="Proteomes" id="UP000295388">
    <property type="component" value="Unassembled WGS sequence"/>
</dbReference>
<reference evidence="2 3" key="1">
    <citation type="submission" date="2019-03" db="EMBL/GenBank/DDBJ databases">
        <title>Genomic Encyclopedia of Type Strains, Phase III (KMG-III): the genomes of soil and plant-associated and newly described type strains.</title>
        <authorList>
            <person name="Whitman W."/>
        </authorList>
    </citation>
    <scope>NUCLEOTIDE SEQUENCE [LARGE SCALE GENOMIC DNA]</scope>
    <source>
        <strain evidence="2 3">VKM Ac-2527</strain>
    </source>
</reference>
<evidence type="ECO:0000313" key="2">
    <source>
        <dbReference type="EMBL" id="TDO51772.1"/>
    </source>
</evidence>
<sequence>MSTWENGDVWGSDFRDDGGDLDPSGGSELPDVYLFAGHGGCQNPPAATSPDSALAVDPTTVFDFVPYPGAPSGDVDLYLKHETFLTSFATGVHAARPSGLAARVSGRRSERIATN</sequence>
<dbReference type="EMBL" id="SNWQ01000003">
    <property type="protein sequence ID" value="TDO51772.1"/>
    <property type="molecule type" value="Genomic_DNA"/>
</dbReference>
<evidence type="ECO:0000256" key="1">
    <source>
        <dbReference type="SAM" id="MobiDB-lite"/>
    </source>
</evidence>
<organism evidence="2 3">
    <name type="scientific">Kribbella caucasensis</name>
    <dbReference type="NCBI Taxonomy" id="2512215"/>
    <lineage>
        <taxon>Bacteria</taxon>
        <taxon>Bacillati</taxon>
        <taxon>Actinomycetota</taxon>
        <taxon>Actinomycetes</taxon>
        <taxon>Propionibacteriales</taxon>
        <taxon>Kribbellaceae</taxon>
        <taxon>Kribbella</taxon>
    </lineage>
</organism>
<name>A0A4V3CAQ5_9ACTN</name>
<keyword evidence="3" id="KW-1185">Reference proteome</keyword>